<feature type="compositionally biased region" description="Basic and acidic residues" evidence="1">
    <location>
        <begin position="26"/>
        <end position="37"/>
    </location>
</feature>
<feature type="compositionally biased region" description="Low complexity" evidence="1">
    <location>
        <begin position="16"/>
        <end position="25"/>
    </location>
</feature>
<accession>A0AAE9CVA7</accession>
<dbReference type="Proteomes" id="UP000827892">
    <property type="component" value="Chromosome X"/>
</dbReference>
<feature type="compositionally biased region" description="Basic and acidic residues" evidence="1">
    <location>
        <begin position="1"/>
        <end position="15"/>
    </location>
</feature>
<dbReference type="AlphaFoldDB" id="A0AAE9CVA7"/>
<sequence>MSDNDPEKLDSHGKSEIATTITTSSERPDEPPKRTRSDVQTTSLELSSRQKKERDEAAMAHRYDPLLKNVYCIIMARNQKEREEAAKSQSKPMDDKELFPHRPDELTEREGPGKNDCVAKSQLKPMEDEEHAEPEIPGKIIIASSSTPIHCESSQKNPELVKSRNEMKDRPRAQANTDVESVVPFETTDVVDLLALKNAADVVSSLPILDVTGSQKGVVLQASEIAKELAELRSAPEYSTVELKSPNAVDFNFGFDDDFVAAETKGTAGNKVVDAVEDPDMIRDAKAVVDKLVNDVDKSIPKPRKPRQARWNFKKAAQMEADALLSSIGEGSQDITGIIIREKLYDPFVDHEIQYRGTDSSRKRKAFLVPNERSLLLSSNQPKRAQASWTWGGAAGIEEVPDMEELPDNEEASNIKEVSDSLEDTREASSIGEGSSNSAEYRSINRCVEALEFSNIEELSPRQRQIVAAEKRLEESSRGRKRQSTEPQSLVTPIRRQKISHLVTPRQQKLKHLSVLQQTTDEPGKIKCRVALSVLKNCLLAMDYTVFQNEIREIDQLTSSSYEATVPISTLSRSLHNVLVMAKRFTDNHSTIPLATVSVTLASTVLQLKMVDDYAKRVFEFNKSVARTNKMVSTSALRAAFNMAIVMVCDMYFAIRIKSLDLATSNDCSFAAEDSFLGGESTIDCQQLFKGLYFFFKVVGIEDLARDLSSDRFKSSKCKVPRNEVIMALKDFSEVACRHSVDPTKEDGLESLKLDLSKVLTQMLSLLLFLEFEESDLYQVIKAEEEKSKEKMVNHDFLKKAAIYMVFMFSPSSAEEGPSGQTK</sequence>
<feature type="compositionally biased region" description="Basic and acidic residues" evidence="1">
    <location>
        <begin position="80"/>
        <end position="113"/>
    </location>
</feature>
<evidence type="ECO:0000256" key="1">
    <source>
        <dbReference type="SAM" id="MobiDB-lite"/>
    </source>
</evidence>
<dbReference type="EMBL" id="CP090896">
    <property type="protein sequence ID" value="ULT81786.1"/>
    <property type="molecule type" value="Genomic_DNA"/>
</dbReference>
<feature type="compositionally biased region" description="Basic and acidic residues" evidence="1">
    <location>
        <begin position="413"/>
        <end position="427"/>
    </location>
</feature>
<feature type="region of interest" description="Disordered" evidence="1">
    <location>
        <begin position="405"/>
        <end position="437"/>
    </location>
</feature>
<name>A0AAE9CVA7_CAEBR</name>
<organism evidence="2 3">
    <name type="scientific">Caenorhabditis briggsae</name>
    <dbReference type="NCBI Taxonomy" id="6238"/>
    <lineage>
        <taxon>Eukaryota</taxon>
        <taxon>Metazoa</taxon>
        <taxon>Ecdysozoa</taxon>
        <taxon>Nematoda</taxon>
        <taxon>Chromadorea</taxon>
        <taxon>Rhabditida</taxon>
        <taxon>Rhabditina</taxon>
        <taxon>Rhabditomorpha</taxon>
        <taxon>Rhabditoidea</taxon>
        <taxon>Rhabditidae</taxon>
        <taxon>Peloderinae</taxon>
        <taxon>Caenorhabditis</taxon>
    </lineage>
</organism>
<reference evidence="2 3" key="1">
    <citation type="submission" date="2022-05" db="EMBL/GenBank/DDBJ databases">
        <title>Chromosome-level reference genomes for two strains of Caenorhabditis briggsae: an improved platform for comparative genomics.</title>
        <authorList>
            <person name="Stevens L."/>
            <person name="Andersen E.C."/>
        </authorList>
    </citation>
    <scope>NUCLEOTIDE SEQUENCE [LARGE SCALE GENOMIC DNA]</scope>
    <source>
        <strain evidence="2">QX1410_ONT</strain>
        <tissue evidence="2">Whole-organism</tissue>
    </source>
</reference>
<gene>
    <name evidence="2" type="ORF">L3Y34_011631</name>
</gene>
<feature type="region of interest" description="Disordered" evidence="1">
    <location>
        <begin position="470"/>
        <end position="494"/>
    </location>
</feature>
<protein>
    <submittedName>
        <fullName evidence="2">Uncharacterized protein</fullName>
    </submittedName>
</protein>
<evidence type="ECO:0000313" key="3">
    <source>
        <dbReference type="Proteomes" id="UP000827892"/>
    </source>
</evidence>
<feature type="region of interest" description="Disordered" evidence="1">
    <location>
        <begin position="1"/>
        <end position="62"/>
    </location>
</feature>
<evidence type="ECO:0000313" key="2">
    <source>
        <dbReference type="EMBL" id="ULT81786.1"/>
    </source>
</evidence>
<proteinExistence type="predicted"/>
<feature type="compositionally biased region" description="Basic and acidic residues" evidence="1">
    <location>
        <begin position="48"/>
        <end position="62"/>
    </location>
</feature>
<feature type="compositionally biased region" description="Polar residues" evidence="1">
    <location>
        <begin position="38"/>
        <end position="47"/>
    </location>
</feature>
<feature type="region of interest" description="Disordered" evidence="1">
    <location>
        <begin position="80"/>
        <end position="116"/>
    </location>
</feature>